<dbReference type="PRINTS" id="PR00111">
    <property type="entry name" value="ABHYDROLASE"/>
</dbReference>
<dbReference type="SUPFAM" id="SSF53474">
    <property type="entry name" value="alpha/beta-Hydrolases"/>
    <property type="match status" value="1"/>
</dbReference>
<dbReference type="RefSeq" id="WP_264797313.1">
    <property type="nucleotide sequence ID" value="NZ_BRVS01000028.1"/>
</dbReference>
<reference evidence="2 3" key="1">
    <citation type="journal article" date="2023" name="Int. J. Syst. Evol. Microbiol.">
        <title>Arthrobacter mangrovi sp. nov., an actinobacterium isolated from the rhizosphere of a mangrove.</title>
        <authorList>
            <person name="Hamada M."/>
            <person name="Saitou S."/>
            <person name="Enomoto N."/>
            <person name="Nanri K."/>
            <person name="Hidaka K."/>
            <person name="Miura T."/>
            <person name="Tamura T."/>
        </authorList>
    </citation>
    <scope>NUCLEOTIDE SEQUENCE [LARGE SCALE GENOMIC DNA]</scope>
    <source>
        <strain evidence="2 3">NBRC 112813</strain>
    </source>
</reference>
<evidence type="ECO:0000259" key="1">
    <source>
        <dbReference type="Pfam" id="PF12697"/>
    </source>
</evidence>
<accession>A0ABQ5MZB6</accession>
<dbReference type="PANTHER" id="PTHR43194">
    <property type="entry name" value="HYDROLASE ALPHA/BETA FOLD FAMILY"/>
    <property type="match status" value="1"/>
</dbReference>
<evidence type="ECO:0000313" key="2">
    <source>
        <dbReference type="EMBL" id="GLB69220.1"/>
    </source>
</evidence>
<evidence type="ECO:0000313" key="3">
    <source>
        <dbReference type="Proteomes" id="UP001209654"/>
    </source>
</evidence>
<sequence>MRAPIVLLHGWACPASYWNPVAGLLRDAGRQVLNLDLPGYGAPLEPDFEWTVENVAALFALELSGRSPVHWVGHSLGGSIAATIAARYPRTTASLTLVGMVPVAPSAAAEEKLRRLFGGPEAPDGEAADEMLAAWFRGGEEPRGEDRGRFLAPFTLPPAVVRQSMEAGITGAATDVPALVTAPTLVVTGTRDGIRTPDAVKEFLRAHPDWSHELVTDAGHMVHWERPEACAGAILRHIGLAEGQVPPGPEAGRG</sequence>
<dbReference type="PANTHER" id="PTHR43194:SF2">
    <property type="entry name" value="PEROXISOMAL MEMBRANE PROTEIN LPX1"/>
    <property type="match status" value="1"/>
</dbReference>
<dbReference type="InterPro" id="IPR000073">
    <property type="entry name" value="AB_hydrolase_1"/>
</dbReference>
<gene>
    <name evidence="2" type="ORF">AHIS1636_36630</name>
</gene>
<dbReference type="InterPro" id="IPR050228">
    <property type="entry name" value="Carboxylesterase_BioH"/>
</dbReference>
<dbReference type="InterPro" id="IPR029058">
    <property type="entry name" value="AB_hydrolase_fold"/>
</dbReference>
<dbReference type="Pfam" id="PF12697">
    <property type="entry name" value="Abhydrolase_6"/>
    <property type="match status" value="1"/>
</dbReference>
<protein>
    <recommendedName>
        <fullName evidence="1">AB hydrolase-1 domain-containing protein</fullName>
    </recommendedName>
</protein>
<organism evidence="2 3">
    <name type="scientific">Arthrobacter mangrovi</name>
    <dbReference type="NCBI Taxonomy" id="2966350"/>
    <lineage>
        <taxon>Bacteria</taxon>
        <taxon>Bacillati</taxon>
        <taxon>Actinomycetota</taxon>
        <taxon>Actinomycetes</taxon>
        <taxon>Micrococcales</taxon>
        <taxon>Micrococcaceae</taxon>
        <taxon>Arthrobacter</taxon>
    </lineage>
</organism>
<dbReference type="Proteomes" id="UP001209654">
    <property type="component" value="Unassembled WGS sequence"/>
</dbReference>
<dbReference type="EMBL" id="BRVS01000028">
    <property type="protein sequence ID" value="GLB69220.1"/>
    <property type="molecule type" value="Genomic_DNA"/>
</dbReference>
<dbReference type="Gene3D" id="3.40.50.1820">
    <property type="entry name" value="alpha/beta hydrolase"/>
    <property type="match status" value="1"/>
</dbReference>
<comment type="caution">
    <text evidence="2">The sequence shown here is derived from an EMBL/GenBank/DDBJ whole genome shotgun (WGS) entry which is preliminary data.</text>
</comment>
<proteinExistence type="predicted"/>
<feature type="domain" description="AB hydrolase-1" evidence="1">
    <location>
        <begin position="5"/>
        <end position="232"/>
    </location>
</feature>
<name>A0ABQ5MZB6_9MICC</name>
<keyword evidence="3" id="KW-1185">Reference proteome</keyword>